<reference evidence="2 3" key="1">
    <citation type="submission" date="2019-09" db="EMBL/GenBank/DDBJ databases">
        <authorList>
            <person name="Brejova B."/>
        </authorList>
    </citation>
    <scope>NUCLEOTIDE SEQUENCE [LARGE SCALE GENOMIC DNA]</scope>
</reference>
<sequence length="381" mass="44527">MFFTRATLNSFTQAIRASKMAAPKRSSSMVLAYIAFGTVAPFALPIKAAVSGESHESYADNTTNSLSFSIMNNEEMETTNTSSKVTAGTASAMVKRNSAIKEQIKWNQEFFLMFDNEKVLNMKRKMMESSYYFALFDQPDPTVNYVFSEEDGESFEIMVLNNKNFKFKSSYKENFSEWVMEIHSVMRLYIEYRVSKEQYYEFVWKVAKTSVDEWCIIKALAKTPQMLITCCREVLYVLDKRADDFKKLMRNTGNGGDKDNRQFTRLRANWIGDRRLEDYDFTRSFMEFLYELDKGTRDKVVDRVYDLVDLDTKLLTREVRRIGFTLDSPGREALKKRLEGIMDATMAEQGARQGSLRDRMNQENRRSRKPKKLKRSYQEME</sequence>
<dbReference type="GeneID" id="43584336"/>
<feature type="compositionally biased region" description="Basic residues" evidence="1">
    <location>
        <begin position="366"/>
        <end position="375"/>
    </location>
</feature>
<keyword evidence="3" id="KW-1185">Reference proteome</keyword>
<feature type="compositionally biased region" description="Basic and acidic residues" evidence="1">
    <location>
        <begin position="355"/>
        <end position="365"/>
    </location>
</feature>
<evidence type="ECO:0000256" key="1">
    <source>
        <dbReference type="SAM" id="MobiDB-lite"/>
    </source>
</evidence>
<proteinExistence type="predicted"/>
<name>A0A5E8C796_9ASCO</name>
<evidence type="ECO:0000313" key="3">
    <source>
        <dbReference type="Proteomes" id="UP000398389"/>
    </source>
</evidence>
<organism evidence="2 3">
    <name type="scientific">Magnusiomyces paraingens</name>
    <dbReference type="NCBI Taxonomy" id="2606893"/>
    <lineage>
        <taxon>Eukaryota</taxon>
        <taxon>Fungi</taxon>
        <taxon>Dikarya</taxon>
        <taxon>Ascomycota</taxon>
        <taxon>Saccharomycotina</taxon>
        <taxon>Dipodascomycetes</taxon>
        <taxon>Dipodascales</taxon>
        <taxon>Dipodascaceae</taxon>
        <taxon>Magnusiomyces</taxon>
    </lineage>
</organism>
<gene>
    <name evidence="2" type="ORF">SAPINGB_P005522</name>
</gene>
<dbReference type="AlphaFoldDB" id="A0A5E8C796"/>
<dbReference type="RefSeq" id="XP_031856127.1">
    <property type="nucleotide sequence ID" value="XM_032000236.1"/>
</dbReference>
<protein>
    <submittedName>
        <fullName evidence="2">Uncharacterized protein</fullName>
    </submittedName>
</protein>
<dbReference type="EMBL" id="CABVLU010000004">
    <property type="protein sequence ID" value="VVT57076.1"/>
    <property type="molecule type" value="Genomic_DNA"/>
</dbReference>
<dbReference type="Proteomes" id="UP000398389">
    <property type="component" value="Unassembled WGS sequence"/>
</dbReference>
<feature type="region of interest" description="Disordered" evidence="1">
    <location>
        <begin position="346"/>
        <end position="381"/>
    </location>
</feature>
<evidence type="ECO:0000313" key="2">
    <source>
        <dbReference type="EMBL" id="VVT57076.1"/>
    </source>
</evidence>
<accession>A0A5E8C796</accession>